<name>A0A0L0S2N2_ALLM3</name>
<keyword evidence="4" id="KW-1185">Reference proteome</keyword>
<feature type="domain" description="MoxR" evidence="2">
    <location>
        <begin position="19"/>
        <end position="192"/>
    </location>
</feature>
<dbReference type="STRING" id="578462.A0A0L0S2N2"/>
<dbReference type="VEuPathDB" id="FungiDB:AMAG_02574"/>
<dbReference type="SUPFAM" id="SSF52540">
    <property type="entry name" value="P-loop containing nucleoside triphosphate hydrolases"/>
    <property type="match status" value="1"/>
</dbReference>
<protein>
    <recommendedName>
        <fullName evidence="2">MoxR domain-containing protein</fullName>
    </recommendedName>
</protein>
<dbReference type="Pfam" id="PF20030">
    <property type="entry name" value="bpMoxR"/>
    <property type="match status" value="1"/>
</dbReference>
<dbReference type="AlphaFoldDB" id="A0A0L0S2N2"/>
<dbReference type="Proteomes" id="UP000054350">
    <property type="component" value="Unassembled WGS sequence"/>
</dbReference>
<evidence type="ECO:0000256" key="1">
    <source>
        <dbReference type="SAM" id="Coils"/>
    </source>
</evidence>
<dbReference type="PANTHER" id="PTHR32204:SF0">
    <property type="entry name" value="ATPASE RAVA"/>
    <property type="match status" value="1"/>
</dbReference>
<gene>
    <name evidence="3" type="ORF">AMAG_02574</name>
</gene>
<dbReference type="eggNOG" id="ENOG502R89P">
    <property type="taxonomic scope" value="Eukaryota"/>
</dbReference>
<organism evidence="3 4">
    <name type="scientific">Allomyces macrogynus (strain ATCC 38327)</name>
    <name type="common">Allomyces javanicus var. macrogynus</name>
    <dbReference type="NCBI Taxonomy" id="578462"/>
    <lineage>
        <taxon>Eukaryota</taxon>
        <taxon>Fungi</taxon>
        <taxon>Fungi incertae sedis</taxon>
        <taxon>Blastocladiomycota</taxon>
        <taxon>Blastocladiomycetes</taxon>
        <taxon>Blastocladiales</taxon>
        <taxon>Blastocladiaceae</taxon>
        <taxon>Allomyces</taxon>
    </lineage>
</organism>
<reference evidence="4" key="2">
    <citation type="submission" date="2009-11" db="EMBL/GenBank/DDBJ databases">
        <title>The Genome Sequence of Allomyces macrogynus strain ATCC 38327.</title>
        <authorList>
            <consortium name="The Broad Institute Genome Sequencing Platform"/>
            <person name="Russ C."/>
            <person name="Cuomo C."/>
            <person name="Shea T."/>
            <person name="Young S.K."/>
            <person name="Zeng Q."/>
            <person name="Koehrsen M."/>
            <person name="Haas B."/>
            <person name="Borodovsky M."/>
            <person name="Guigo R."/>
            <person name="Alvarado L."/>
            <person name="Berlin A."/>
            <person name="Borenstein D."/>
            <person name="Chen Z."/>
            <person name="Engels R."/>
            <person name="Freedman E."/>
            <person name="Gellesch M."/>
            <person name="Goldberg J."/>
            <person name="Griggs A."/>
            <person name="Gujja S."/>
            <person name="Heiman D."/>
            <person name="Hepburn T."/>
            <person name="Howarth C."/>
            <person name="Jen D."/>
            <person name="Larson L."/>
            <person name="Lewis B."/>
            <person name="Mehta T."/>
            <person name="Park D."/>
            <person name="Pearson M."/>
            <person name="Roberts A."/>
            <person name="Saif S."/>
            <person name="Shenoy N."/>
            <person name="Sisk P."/>
            <person name="Stolte C."/>
            <person name="Sykes S."/>
            <person name="Walk T."/>
            <person name="White J."/>
            <person name="Yandava C."/>
            <person name="Burger G."/>
            <person name="Gray M.W."/>
            <person name="Holland P.W.H."/>
            <person name="King N."/>
            <person name="Lang F.B.F."/>
            <person name="Roger A.J."/>
            <person name="Ruiz-Trillo I."/>
            <person name="Lander E."/>
            <person name="Nusbaum C."/>
        </authorList>
    </citation>
    <scope>NUCLEOTIDE SEQUENCE [LARGE SCALE GENOMIC DNA]</scope>
    <source>
        <strain evidence="4">ATCC 38327</strain>
    </source>
</reference>
<proteinExistence type="predicted"/>
<keyword evidence="1" id="KW-0175">Coiled coil</keyword>
<dbReference type="PANTHER" id="PTHR32204">
    <property type="entry name" value="ATPASE RAVA"/>
    <property type="match status" value="1"/>
</dbReference>
<evidence type="ECO:0000313" key="4">
    <source>
        <dbReference type="Proteomes" id="UP000054350"/>
    </source>
</evidence>
<evidence type="ECO:0000259" key="2">
    <source>
        <dbReference type="Pfam" id="PF20030"/>
    </source>
</evidence>
<dbReference type="OrthoDB" id="5600216at2759"/>
<dbReference type="InterPro" id="IPR045427">
    <property type="entry name" value="MoxR"/>
</dbReference>
<feature type="coiled-coil region" evidence="1">
    <location>
        <begin position="436"/>
        <end position="507"/>
    </location>
</feature>
<accession>A0A0L0S2N2</accession>
<evidence type="ECO:0000313" key="3">
    <source>
        <dbReference type="EMBL" id="KNE56798.1"/>
    </source>
</evidence>
<reference evidence="3 4" key="1">
    <citation type="submission" date="2009-11" db="EMBL/GenBank/DDBJ databases">
        <title>Annotation of Allomyces macrogynus ATCC 38327.</title>
        <authorList>
            <consortium name="The Broad Institute Genome Sequencing Platform"/>
            <person name="Russ C."/>
            <person name="Cuomo C."/>
            <person name="Burger G."/>
            <person name="Gray M.W."/>
            <person name="Holland P.W.H."/>
            <person name="King N."/>
            <person name="Lang F.B.F."/>
            <person name="Roger A.J."/>
            <person name="Ruiz-Trillo I."/>
            <person name="Young S.K."/>
            <person name="Zeng Q."/>
            <person name="Gargeya S."/>
            <person name="Fitzgerald M."/>
            <person name="Haas B."/>
            <person name="Abouelleil A."/>
            <person name="Alvarado L."/>
            <person name="Arachchi H.M."/>
            <person name="Berlin A."/>
            <person name="Chapman S.B."/>
            <person name="Gearin G."/>
            <person name="Goldberg J."/>
            <person name="Griggs A."/>
            <person name="Gujja S."/>
            <person name="Hansen M."/>
            <person name="Heiman D."/>
            <person name="Howarth C."/>
            <person name="Larimer J."/>
            <person name="Lui A."/>
            <person name="MacDonald P.J.P."/>
            <person name="McCowen C."/>
            <person name="Montmayeur A."/>
            <person name="Murphy C."/>
            <person name="Neiman D."/>
            <person name="Pearson M."/>
            <person name="Priest M."/>
            <person name="Roberts A."/>
            <person name="Saif S."/>
            <person name="Shea T."/>
            <person name="Sisk P."/>
            <person name="Stolte C."/>
            <person name="Sykes S."/>
            <person name="Wortman J."/>
            <person name="Nusbaum C."/>
            <person name="Birren B."/>
        </authorList>
    </citation>
    <scope>NUCLEOTIDE SEQUENCE [LARGE SCALE GENOMIC DNA]</scope>
    <source>
        <strain evidence="3 4">ATCC 38327</strain>
    </source>
</reference>
<dbReference type="EMBL" id="GG745330">
    <property type="protein sequence ID" value="KNE56798.1"/>
    <property type="molecule type" value="Genomic_DNA"/>
</dbReference>
<dbReference type="InterPro" id="IPR027417">
    <property type="entry name" value="P-loop_NTPase"/>
</dbReference>
<dbReference type="InterPro" id="IPR050513">
    <property type="entry name" value="RavA_ATPases"/>
</dbReference>
<dbReference type="Gene3D" id="3.40.50.300">
    <property type="entry name" value="P-loop containing nucleotide triphosphate hydrolases"/>
    <property type="match status" value="1"/>
</dbReference>
<sequence length="569" mass="62759">MSSTTVTPLPSPPPVHAKAKKVIDALNAGLIDRDECIRVLLLGLLTGQNVLVLGPPGTAKSKVVTDLFNRVEATSYKNVLHASISPETLVGPADLELLKTNAAVGKVLLLAELVFLDEVFKASGDVLSILLRLLSDRVIVHGSVSQAVPLHFAVGASDEVFLDTAQSLLLEQFPLRVFVDRLDAEKRLELAKGVVDKSRPHRQLAKASAAAAAAEKNLSTKTCGQTANPDKLDLAADIFAMLDAIDSKGPPPLPEDVQNLLFRFIDIANEPVAEDVEMPTPDSHTMPVITDRGIVIFSDMVRIMAHLHGRPQTTCILDLYPLVYMACRTKNQLTTKAEHFVSEITWALPELVQTHGAAWAYAVIRDHLFVPAAVKAELVSHLLADMIRAGLGDEALEALTKDTRVNPHFAIESVMALGHEGLISWARLDDRTKYNVEKWEKNRAEQAAMRAAEEAEEKRRLQEPLVKEYHELTKAVQQYEMAKRALAAEWDQINAEHERQFHELEAKSNRNSSLGAALYRATLDAIEKNTGDKQAAFKKKEAAYNEHAETFLPGIRQRLAEVQRKMEAL</sequence>